<proteinExistence type="predicted"/>
<name>A0A1T5AMV6_9SPHN</name>
<dbReference type="InterPro" id="IPR027600">
    <property type="entry name" value="HprK-rel_A"/>
</dbReference>
<protein>
    <submittedName>
        <fullName evidence="1">Hpr(Ser) kinase/phosphatase</fullName>
    </submittedName>
</protein>
<evidence type="ECO:0000313" key="1">
    <source>
        <dbReference type="EMBL" id="SKB35943.1"/>
    </source>
</evidence>
<dbReference type="OrthoDB" id="4544211at2"/>
<keyword evidence="1" id="KW-0808">Transferase</keyword>
<dbReference type="STRING" id="439228.SAMN06295920_10279"/>
<organism evidence="1 2">
    <name type="scientific">Rhizorhabdus histidinilytica</name>
    <dbReference type="NCBI Taxonomy" id="439228"/>
    <lineage>
        <taxon>Bacteria</taxon>
        <taxon>Pseudomonadati</taxon>
        <taxon>Pseudomonadota</taxon>
        <taxon>Alphaproteobacteria</taxon>
        <taxon>Sphingomonadales</taxon>
        <taxon>Sphingomonadaceae</taxon>
        <taxon>Rhizorhabdus</taxon>
    </lineage>
</organism>
<dbReference type="NCBIfam" id="TIGR04352">
    <property type="entry name" value="HprK_rel_A"/>
    <property type="match status" value="1"/>
</dbReference>
<accession>A0A1T5AMV6</accession>
<dbReference type="EMBL" id="FUYM01000002">
    <property type="protein sequence ID" value="SKB35943.1"/>
    <property type="molecule type" value="Genomic_DNA"/>
</dbReference>
<sequence length="288" mass="31046">MHGFDVRVGPISYRIGSAWAAPIAVLRRLYAGYPAPADGIATVTARIGPPRPWRRWIRPQVAIEGDHNLPDTVPMAFGHALLAIEMAMNMQVALGECRHLLIHASAVERGGKALIMPGDSGSGKSTLAALLAERGWRLLADEFVMIDLATGRLIPFPRAISLKNSAIAEAEARVADPARFGPHLSATPKGELRHLRPNAEAIARMDEPAEPALILFPSYGFEPASDGVSRSELFMRLTEGSTNYIALGEPAFDHVLRIVETIPAARFAYPDTDSGIAIVEQFCAEAGL</sequence>
<dbReference type="Proteomes" id="UP000189818">
    <property type="component" value="Unassembled WGS sequence"/>
</dbReference>
<gene>
    <name evidence="1" type="ORF">SAMN06295920_10279</name>
</gene>
<dbReference type="AlphaFoldDB" id="A0A1T5AMV6"/>
<keyword evidence="2" id="KW-1185">Reference proteome</keyword>
<dbReference type="PROSITE" id="PS00675">
    <property type="entry name" value="SIGMA54_INTERACT_1"/>
    <property type="match status" value="1"/>
</dbReference>
<dbReference type="InterPro" id="IPR025662">
    <property type="entry name" value="Sigma_54_int_dom_ATP-bd_1"/>
</dbReference>
<keyword evidence="1" id="KW-0418">Kinase</keyword>
<dbReference type="SUPFAM" id="SSF53795">
    <property type="entry name" value="PEP carboxykinase-like"/>
    <property type="match status" value="1"/>
</dbReference>
<dbReference type="GO" id="GO:0016301">
    <property type="term" value="F:kinase activity"/>
    <property type="evidence" value="ECO:0007669"/>
    <property type="project" value="UniProtKB-KW"/>
</dbReference>
<reference evidence="2" key="1">
    <citation type="submission" date="2017-02" db="EMBL/GenBank/DDBJ databases">
        <authorList>
            <person name="Varghese N."/>
            <person name="Submissions S."/>
        </authorList>
    </citation>
    <scope>NUCLEOTIDE SEQUENCE [LARGE SCALE GENOMIC DNA]</scope>
    <source>
        <strain evidence="2">UM2</strain>
    </source>
</reference>
<evidence type="ECO:0000313" key="2">
    <source>
        <dbReference type="Proteomes" id="UP000189818"/>
    </source>
</evidence>
<dbReference type="InterPro" id="IPR027417">
    <property type="entry name" value="P-loop_NTPase"/>
</dbReference>
<dbReference type="Gene3D" id="3.40.50.300">
    <property type="entry name" value="P-loop containing nucleotide triphosphate hydrolases"/>
    <property type="match status" value="1"/>
</dbReference>